<organism evidence="1 2">
    <name type="scientific">Ancylostoma duodenale</name>
    <dbReference type="NCBI Taxonomy" id="51022"/>
    <lineage>
        <taxon>Eukaryota</taxon>
        <taxon>Metazoa</taxon>
        <taxon>Ecdysozoa</taxon>
        <taxon>Nematoda</taxon>
        <taxon>Chromadorea</taxon>
        <taxon>Rhabditida</taxon>
        <taxon>Rhabditina</taxon>
        <taxon>Rhabditomorpha</taxon>
        <taxon>Strongyloidea</taxon>
        <taxon>Ancylostomatidae</taxon>
        <taxon>Ancylostomatinae</taxon>
        <taxon>Ancylostoma</taxon>
    </lineage>
</organism>
<reference evidence="1 2" key="1">
    <citation type="submission" date="2013-12" db="EMBL/GenBank/DDBJ databases">
        <title>Draft genome of the parsitic nematode Ancylostoma duodenale.</title>
        <authorList>
            <person name="Mitreva M."/>
        </authorList>
    </citation>
    <scope>NUCLEOTIDE SEQUENCE [LARGE SCALE GENOMIC DNA]</scope>
    <source>
        <strain evidence="1 2">Zhejiang</strain>
    </source>
</reference>
<sequence>MGVTCRLSDPAASLGVHDWVVVLVWMEVSVHHRCRLLPCSFRWSRRCLHSSSRLGSDQCG</sequence>
<evidence type="ECO:0000313" key="1">
    <source>
        <dbReference type="EMBL" id="KIH65934.1"/>
    </source>
</evidence>
<accession>A0A0C2H340</accession>
<proteinExistence type="predicted"/>
<gene>
    <name evidence="1" type="ORF">ANCDUO_03738</name>
</gene>
<dbReference type="EMBL" id="KN727336">
    <property type="protein sequence ID" value="KIH65934.1"/>
    <property type="molecule type" value="Genomic_DNA"/>
</dbReference>
<evidence type="ECO:0000313" key="2">
    <source>
        <dbReference type="Proteomes" id="UP000054047"/>
    </source>
</evidence>
<protein>
    <submittedName>
        <fullName evidence="1">Uncharacterized protein</fullName>
    </submittedName>
</protein>
<name>A0A0C2H340_9BILA</name>
<dbReference type="Proteomes" id="UP000054047">
    <property type="component" value="Unassembled WGS sequence"/>
</dbReference>
<dbReference type="AlphaFoldDB" id="A0A0C2H340"/>
<keyword evidence="2" id="KW-1185">Reference proteome</keyword>